<reference evidence="1 2" key="1">
    <citation type="submission" date="2024-01" db="EMBL/GenBank/DDBJ databases">
        <title>Seven novel Bacillus-like species.</title>
        <authorList>
            <person name="Liu G."/>
        </authorList>
    </citation>
    <scope>NUCLEOTIDE SEQUENCE [LARGE SCALE GENOMIC DNA]</scope>
    <source>
        <strain evidence="1 2">FJAT-51614</strain>
    </source>
</reference>
<evidence type="ECO:0000313" key="2">
    <source>
        <dbReference type="Proteomes" id="UP001364890"/>
    </source>
</evidence>
<gene>
    <name evidence="1" type="ORF">WAX74_03220</name>
</gene>
<comment type="caution">
    <text evidence="1">The sequence shown here is derived from an EMBL/GenBank/DDBJ whole genome shotgun (WGS) entry which is preliminary data.</text>
</comment>
<dbReference type="EMBL" id="JBAWSY010000002">
    <property type="protein sequence ID" value="MEI4768668.1"/>
    <property type="molecule type" value="Genomic_DNA"/>
</dbReference>
<dbReference type="InterPro" id="IPR031664">
    <property type="entry name" value="DUF5085"/>
</dbReference>
<dbReference type="Proteomes" id="UP001364890">
    <property type="component" value="Unassembled WGS sequence"/>
</dbReference>
<evidence type="ECO:0000313" key="1">
    <source>
        <dbReference type="EMBL" id="MEI4768668.1"/>
    </source>
</evidence>
<dbReference type="RefSeq" id="WP_336496225.1">
    <property type="nucleotide sequence ID" value="NZ_JBAWSY010000002.1"/>
</dbReference>
<protein>
    <submittedName>
        <fullName evidence="1">DUF5085 family protein</fullName>
    </submittedName>
</protein>
<sequence length="151" mass="17758">MGIKMYSLVFDNVLTYEVEQKKENWQNGIYEIEEFTLNKDVYKNGPVLFSFDPNPTDEKFGRFTYYLPISSPVVLSDEMDFKFQESLVLDRALLLRQADQEIDFYAAYEKVKSYARANQIEVEDTYYCVLLEVYGEFIIDLYVPIKGQGDE</sequence>
<dbReference type="Pfam" id="PF16895">
    <property type="entry name" value="DUF5085"/>
    <property type="match status" value="1"/>
</dbReference>
<organism evidence="1 2">
    <name type="scientific">Psychrobacillus mangrovi</name>
    <dbReference type="NCBI Taxonomy" id="3117745"/>
    <lineage>
        <taxon>Bacteria</taxon>
        <taxon>Bacillati</taxon>
        <taxon>Bacillota</taxon>
        <taxon>Bacilli</taxon>
        <taxon>Bacillales</taxon>
        <taxon>Bacillaceae</taxon>
        <taxon>Psychrobacillus</taxon>
    </lineage>
</organism>
<proteinExistence type="predicted"/>
<accession>A0ABU8F0Y4</accession>
<keyword evidence="2" id="KW-1185">Reference proteome</keyword>
<name>A0ABU8F0Y4_9BACI</name>